<reference evidence="10 11" key="1">
    <citation type="submission" date="2023-11" db="EMBL/GenBank/DDBJ databases">
        <title>MicrobeMod: A computational toolkit for identifying prokaryotic methylation and restriction-modification with nanopore sequencing.</title>
        <authorList>
            <person name="Crits-Christoph A."/>
            <person name="Kang S.C."/>
            <person name="Lee H."/>
            <person name="Ostrov N."/>
        </authorList>
    </citation>
    <scope>NUCLEOTIDE SEQUENCE [LARGE SCALE GENOMIC DNA]</scope>
    <source>
        <strain evidence="10 11">DSMZ 16071</strain>
    </source>
</reference>
<keyword evidence="11" id="KW-1185">Reference proteome</keyword>
<sequence>MKTMTNETKHGTWIIILSLIIGMVLDIFPLPESWQSFRPSFTFLVLAYWIIALPHRIGLLWAFITGLALDALLGTTLGLHSFALAILTFILQLNHQRLRLFPLWKQAFTMVFLSIIYFAVVLWLARLTGKPESNIWYWLATITNGILWPWLFVLLRDIRRYFHVV</sequence>
<organism evidence="10 11">
    <name type="scientific">Kangiella aquimarina</name>
    <dbReference type="NCBI Taxonomy" id="261965"/>
    <lineage>
        <taxon>Bacteria</taxon>
        <taxon>Pseudomonadati</taxon>
        <taxon>Pseudomonadota</taxon>
        <taxon>Gammaproteobacteria</taxon>
        <taxon>Kangiellales</taxon>
        <taxon>Kangiellaceae</taxon>
        <taxon>Kangiella</taxon>
    </lineage>
</organism>
<keyword evidence="7 8" id="KW-0472">Membrane</keyword>
<comment type="similarity">
    <text evidence="2 8">Belongs to the MreD family.</text>
</comment>
<accession>A0ABZ0X3D4</accession>
<dbReference type="NCBIfam" id="TIGR03426">
    <property type="entry name" value="shape_MreD"/>
    <property type="match status" value="1"/>
</dbReference>
<keyword evidence="8" id="KW-0997">Cell inner membrane</keyword>
<feature type="transmembrane region" description="Helical" evidence="9">
    <location>
        <begin position="103"/>
        <end position="123"/>
    </location>
</feature>
<evidence type="ECO:0000256" key="1">
    <source>
        <dbReference type="ARBA" id="ARBA00004651"/>
    </source>
</evidence>
<keyword evidence="4 9" id="KW-0812">Transmembrane</keyword>
<evidence type="ECO:0000256" key="7">
    <source>
        <dbReference type="ARBA" id="ARBA00023136"/>
    </source>
</evidence>
<dbReference type="EMBL" id="CP140158">
    <property type="protein sequence ID" value="WQG85078.1"/>
    <property type="molecule type" value="Genomic_DNA"/>
</dbReference>
<name>A0ABZ0X3D4_9GAMM</name>
<dbReference type="InterPro" id="IPR026034">
    <property type="entry name" value="MreD_proteobac"/>
</dbReference>
<gene>
    <name evidence="10" type="primary">mreD</name>
    <name evidence="10" type="ORF">SR900_11455</name>
</gene>
<dbReference type="Proteomes" id="UP001324185">
    <property type="component" value="Chromosome"/>
</dbReference>
<keyword evidence="6 9" id="KW-1133">Transmembrane helix</keyword>
<comment type="subcellular location">
    <subcellularLocation>
        <location evidence="8">Cell inner membrane</location>
    </subcellularLocation>
    <subcellularLocation>
        <location evidence="1">Cell membrane</location>
        <topology evidence="1">Multi-pass membrane protein</topology>
    </subcellularLocation>
</comment>
<evidence type="ECO:0000256" key="2">
    <source>
        <dbReference type="ARBA" id="ARBA00007776"/>
    </source>
</evidence>
<dbReference type="PANTHER" id="PTHR37484:SF1">
    <property type="entry name" value="ROD SHAPE-DETERMINING PROTEIN MRED"/>
    <property type="match status" value="1"/>
</dbReference>
<evidence type="ECO:0000256" key="8">
    <source>
        <dbReference type="PIRNR" id="PIRNR018472"/>
    </source>
</evidence>
<dbReference type="Pfam" id="PF04093">
    <property type="entry name" value="MreD"/>
    <property type="match status" value="1"/>
</dbReference>
<comment type="function">
    <text evidence="8">Involved in formation of the rod shape of the cell. May also contribute to regulation of formation of penicillin-binding proteins.</text>
</comment>
<dbReference type="PIRSF" id="PIRSF018472">
    <property type="entry name" value="MreD_proteobac"/>
    <property type="match status" value="1"/>
</dbReference>
<proteinExistence type="inferred from homology"/>
<evidence type="ECO:0000313" key="11">
    <source>
        <dbReference type="Proteomes" id="UP001324185"/>
    </source>
</evidence>
<feature type="transmembrane region" description="Helical" evidence="9">
    <location>
        <begin position="71"/>
        <end position="91"/>
    </location>
</feature>
<feature type="transmembrane region" description="Helical" evidence="9">
    <location>
        <begin position="12"/>
        <end position="31"/>
    </location>
</feature>
<evidence type="ECO:0000256" key="5">
    <source>
        <dbReference type="ARBA" id="ARBA00022960"/>
    </source>
</evidence>
<evidence type="ECO:0000256" key="9">
    <source>
        <dbReference type="SAM" id="Phobius"/>
    </source>
</evidence>
<evidence type="ECO:0000256" key="4">
    <source>
        <dbReference type="ARBA" id="ARBA00022692"/>
    </source>
</evidence>
<protein>
    <recommendedName>
        <fullName evidence="8">Rod shape-determining protein MreD</fullName>
    </recommendedName>
</protein>
<feature type="transmembrane region" description="Helical" evidence="9">
    <location>
        <begin position="135"/>
        <end position="155"/>
    </location>
</feature>
<keyword evidence="5 8" id="KW-0133">Cell shape</keyword>
<evidence type="ECO:0000256" key="6">
    <source>
        <dbReference type="ARBA" id="ARBA00022989"/>
    </source>
</evidence>
<feature type="transmembrane region" description="Helical" evidence="9">
    <location>
        <begin position="43"/>
        <end position="65"/>
    </location>
</feature>
<evidence type="ECO:0000256" key="3">
    <source>
        <dbReference type="ARBA" id="ARBA00022475"/>
    </source>
</evidence>
<dbReference type="PANTHER" id="PTHR37484">
    <property type="entry name" value="ROD SHAPE-DETERMINING PROTEIN MRED"/>
    <property type="match status" value="1"/>
</dbReference>
<dbReference type="RefSeq" id="WP_156823097.1">
    <property type="nucleotide sequence ID" value="NZ_CP140158.1"/>
</dbReference>
<dbReference type="InterPro" id="IPR007227">
    <property type="entry name" value="Cell_shape_determining_MreD"/>
</dbReference>
<evidence type="ECO:0000313" key="10">
    <source>
        <dbReference type="EMBL" id="WQG85078.1"/>
    </source>
</evidence>
<keyword evidence="3 8" id="KW-1003">Cell membrane</keyword>